<dbReference type="AlphaFoldDB" id="A0A0W0GDI1"/>
<dbReference type="EMBL" id="LATX01000314">
    <property type="protein sequence ID" value="KTB46573.1"/>
    <property type="molecule type" value="Genomic_DNA"/>
</dbReference>
<dbReference type="Proteomes" id="UP000054988">
    <property type="component" value="Unassembled WGS sequence"/>
</dbReference>
<reference evidence="1 2" key="1">
    <citation type="submission" date="2015-12" db="EMBL/GenBank/DDBJ databases">
        <title>Draft genome sequence of Moniliophthora roreri, the causal agent of frosty pod rot of cacao.</title>
        <authorList>
            <person name="Aime M.C."/>
            <person name="Diaz-Valderrama J.R."/>
            <person name="Kijpornyongpan T."/>
            <person name="Phillips-Mora W."/>
        </authorList>
    </citation>
    <scope>NUCLEOTIDE SEQUENCE [LARGE SCALE GENOMIC DNA]</scope>
    <source>
        <strain evidence="1 2">MCA 2952</strain>
    </source>
</reference>
<evidence type="ECO:0008006" key="3">
    <source>
        <dbReference type="Google" id="ProtNLM"/>
    </source>
</evidence>
<gene>
    <name evidence="1" type="ORF">WG66_823</name>
</gene>
<protein>
    <recommendedName>
        <fullName evidence="3">F-box domain-containing protein</fullName>
    </recommendedName>
</protein>
<name>A0A0W0GDI1_MONRR</name>
<proteinExistence type="predicted"/>
<comment type="caution">
    <text evidence="1">The sequence shown here is derived from an EMBL/GenBank/DDBJ whole genome shotgun (WGS) entry which is preliminary data.</text>
</comment>
<evidence type="ECO:0000313" key="1">
    <source>
        <dbReference type="EMBL" id="KTB46573.1"/>
    </source>
</evidence>
<accession>A0A0W0GDI1</accession>
<sequence length="348" mass="39718">MSERRSAFPLPPELCYAIIDELRFDKCALSACSLVCKSWVPRTRSLSFLDTLIRLRPSSIESLCSLLESPNCTIIPYIRQISLLEPLAPKELAVWERGIHLLDQILVRGRVALTRIILLGVPSHVVFESRLIDHLSPTLTYLDMNGGDIHYRNTEDLSGQLQRILRCISSFTELEEAELTLRTYQSTVIQPVQPVIFQKWTGTRLRKLKLDIPLNAFLPSLLVPGQVSWPGITHLYICIASSPLNVEPDLLQAFFDTLCAGTLQHLFLYFMYQTVPVIDFSQFKALRSVSFCTYSSSRNGSRHQKIASSVSTIRVPHAVEIYIADKYFQLPSSDDNLRWLYGKNREEW</sequence>
<organism evidence="1 2">
    <name type="scientific">Moniliophthora roreri</name>
    <name type="common">Frosty pod rot fungus</name>
    <name type="synonym">Monilia roreri</name>
    <dbReference type="NCBI Taxonomy" id="221103"/>
    <lineage>
        <taxon>Eukaryota</taxon>
        <taxon>Fungi</taxon>
        <taxon>Dikarya</taxon>
        <taxon>Basidiomycota</taxon>
        <taxon>Agaricomycotina</taxon>
        <taxon>Agaricomycetes</taxon>
        <taxon>Agaricomycetidae</taxon>
        <taxon>Agaricales</taxon>
        <taxon>Marasmiineae</taxon>
        <taxon>Marasmiaceae</taxon>
        <taxon>Moniliophthora</taxon>
    </lineage>
</organism>
<evidence type="ECO:0000313" key="2">
    <source>
        <dbReference type="Proteomes" id="UP000054988"/>
    </source>
</evidence>